<dbReference type="InterPro" id="IPR050701">
    <property type="entry name" value="Histone_Mod_Regulator"/>
</dbReference>
<dbReference type="InterPro" id="IPR019786">
    <property type="entry name" value="Zinc_finger_PHD-type_CS"/>
</dbReference>
<evidence type="ECO:0000256" key="1">
    <source>
        <dbReference type="ARBA" id="ARBA00022723"/>
    </source>
</evidence>
<feature type="region of interest" description="Disordered" evidence="5">
    <location>
        <begin position="81"/>
        <end position="103"/>
    </location>
</feature>
<organism evidence="8 9">
    <name type="scientific">Lupinus angustifolius</name>
    <name type="common">Narrow-leaved blue lupine</name>
    <dbReference type="NCBI Taxonomy" id="3871"/>
    <lineage>
        <taxon>Eukaryota</taxon>
        <taxon>Viridiplantae</taxon>
        <taxon>Streptophyta</taxon>
        <taxon>Embryophyta</taxon>
        <taxon>Tracheophyta</taxon>
        <taxon>Spermatophyta</taxon>
        <taxon>Magnoliopsida</taxon>
        <taxon>eudicotyledons</taxon>
        <taxon>Gunneridae</taxon>
        <taxon>Pentapetalae</taxon>
        <taxon>rosids</taxon>
        <taxon>fabids</taxon>
        <taxon>Fabales</taxon>
        <taxon>Fabaceae</taxon>
        <taxon>Papilionoideae</taxon>
        <taxon>50 kb inversion clade</taxon>
        <taxon>genistoids sensu lato</taxon>
        <taxon>core genistoids</taxon>
        <taxon>Genisteae</taxon>
        <taxon>Lupinus</taxon>
    </lineage>
</organism>
<reference evidence="8 9" key="1">
    <citation type="journal article" date="2017" name="Plant Biotechnol. J.">
        <title>A comprehensive draft genome sequence for lupin (Lupinus angustifolius), an emerging health food: insights into plant-microbe interactions and legume evolution.</title>
        <authorList>
            <person name="Hane J.K."/>
            <person name="Ming Y."/>
            <person name="Kamphuis L.G."/>
            <person name="Nelson M.N."/>
            <person name="Garg G."/>
            <person name="Atkins C.A."/>
            <person name="Bayer P.E."/>
            <person name="Bravo A."/>
            <person name="Bringans S."/>
            <person name="Cannon S."/>
            <person name="Edwards D."/>
            <person name="Foley R."/>
            <person name="Gao L.L."/>
            <person name="Harrison M.J."/>
            <person name="Huang W."/>
            <person name="Hurgobin B."/>
            <person name="Li S."/>
            <person name="Liu C.W."/>
            <person name="McGrath A."/>
            <person name="Morahan G."/>
            <person name="Murray J."/>
            <person name="Weller J."/>
            <person name="Jian J."/>
            <person name="Singh K.B."/>
        </authorList>
    </citation>
    <scope>NUCLEOTIDE SEQUENCE [LARGE SCALE GENOMIC DNA]</scope>
    <source>
        <strain evidence="9">cv. Tanjil</strain>
        <tissue evidence="8">Whole plant</tissue>
    </source>
</reference>
<dbReference type="SMART" id="SM00249">
    <property type="entry name" value="PHD"/>
    <property type="match status" value="4"/>
</dbReference>
<dbReference type="InterPro" id="IPR011011">
    <property type="entry name" value="Znf_FYVE_PHD"/>
</dbReference>
<sequence length="1450" mass="160795">MTVMFFEREVGGMQGMSVPTDFPVPVTTGPGISEQFGAAVEIDYFTQARKALSEQCPSEDKDENWSLTKATLPSGLAALLNQGSDNHKKRRKKSRSGVEKEKLSGGCGSNIWTETEGYFRDLTLADIDTLLELSSLRCSSVDSEYISIPVITENDPRVNVVVSSENEKGNGQNLDIVVVKNEDVFFGVDSVNDKVDSVSDKVDSVSDKVDSVGDKVDSVSDKDHATYDSSGCAASLEWLLGCRNKAYLTSERPSKKRKLLGGDAGLEKFLFTIPSDGNLSYCHYCGWGDLGLVSNHLLVCGSCKVAVHRKCYGVLGDVHCESWFCSWCEQKDEVSGMVNPCVLCPNKGGALKPVSRSGEGVEWVQFAHLFCCLWTPEVYVDDLKKMEPIANVDGIEESRRKLVCNVCKVKSGACVRCSNGSCRISFHPLCAREARQRMEVWAKDCSDNVELRAFCFKHSDLQENSSILPSGNSVVVRSEFSDANGLQVRLPVNNEYNLKSGCRNGDNLGIISDDRPYKLSHNEPEDGGLSNSRLNSHNISGCDAVRQLYNTETVGRTNENANASDTLKYALVWKKLIEKGKIDVKDVALQIGISPEALTPNIYEACMSPDVRLKIVNWLKAHVYTNAMHKSLKVKFKSINSSKDEEGATDASLISDPGFLDLASFKSVPRRRVTVSSIRILKDTEMICSSEAVSSDNGLPLDKLIVAEPNCENPGTFNEASIPDVTEKNLTMSEDTLSEIQGKAHQTDKSSLTECISDEKLTLCLLRASVLSEQHLPVCSNSEVPDSGSTRIDAISSYIHPYISKEVHHIHNRVLSKDIICPRGDGNCSWVESLRASKQYQHLTCLDDCKSDQVNMKQLVRAGEMGVLENSLEDEVEGELIYFQHRLLQNAARRRQIADNLIFSVTKSLPREIDTTHQQRWDAVLVNQYMFDLREAKKRGRKERKHKEAQAVLAAATAAAASPRVSSLRKDSLLESVQQESLIKLETLSQRDGVCSQPLPRAKDTLSRLAVTRTSSEKYSDFGLTSSNLSIEHPTLCDICRRPETLSRPILLCSGCKVAVHLDCYSGVKETTRPWYCELCEDLSSRTSGASAINFAEKPYFIAECALCGDTNGAFRKSSDGQWVHAFCAEWVFESTFKRGQANAVDGMDNVLKGVDICCICRHKHGVCIKCNFGNCQTKFHPSCARSAGLYMNLSSAPSKPHHKPQHKAYCERHGSEQRAKAEAQKHGIEELRNLRQIRVELERLRLLCERIVRREKIKRELVLCSQDMLAFKRDHVSRSVLPQSSFILPGRSSESTTTSLKVITEGNRLCSEVVQRSDDVTVDSSVSDEHHRFVVSMDTDPKLDDVCSTSHSHYNHKIAESVQYTGKQIPHRASAISHNLDDGGWRSKSRKLQHAETFGKELVMTTDEASMKNSMLPKGYAYVPADCLSNDDMQSNQDVDANGSVEHDG</sequence>
<keyword evidence="9" id="KW-1185">Reference proteome</keyword>
<feature type="domain" description="PHD-type" evidence="6">
    <location>
        <begin position="279"/>
        <end position="331"/>
    </location>
</feature>
<dbReference type="Pfam" id="PF13831">
    <property type="entry name" value="PHD_2"/>
    <property type="match status" value="2"/>
</dbReference>
<evidence type="ECO:0000313" key="9">
    <source>
        <dbReference type="Proteomes" id="UP000188354"/>
    </source>
</evidence>
<name>A0A1J7HUT3_LUPAN</name>
<accession>A0A1J7HUT3</accession>
<dbReference type="STRING" id="3871.A0A1J7HUT3"/>
<evidence type="ECO:0000259" key="7">
    <source>
        <dbReference type="PROSITE" id="PS51805"/>
    </source>
</evidence>
<evidence type="ECO:0008006" key="10">
    <source>
        <dbReference type="Google" id="ProtNLM"/>
    </source>
</evidence>
<dbReference type="PROSITE" id="PS01359">
    <property type="entry name" value="ZF_PHD_1"/>
    <property type="match status" value="1"/>
</dbReference>
<dbReference type="SMART" id="SM00109">
    <property type="entry name" value="C1"/>
    <property type="match status" value="2"/>
</dbReference>
<dbReference type="GO" id="GO:0008270">
    <property type="term" value="F:zinc ion binding"/>
    <property type="evidence" value="ECO:0007669"/>
    <property type="project" value="UniProtKB-KW"/>
</dbReference>
<dbReference type="OrthoDB" id="20839at2759"/>
<dbReference type="InterPro" id="IPR001965">
    <property type="entry name" value="Znf_PHD"/>
</dbReference>
<dbReference type="EMBL" id="CM007362">
    <property type="protein sequence ID" value="OIW16579.1"/>
    <property type="molecule type" value="Genomic_DNA"/>
</dbReference>
<evidence type="ECO:0000313" key="8">
    <source>
        <dbReference type="EMBL" id="OIW16579.1"/>
    </source>
</evidence>
<gene>
    <name evidence="8" type="ORF">TanjilG_02785</name>
</gene>
<dbReference type="Gramene" id="OIW16579">
    <property type="protein sequence ID" value="OIW16579"/>
    <property type="gene ID" value="TanjilG_02785"/>
</dbReference>
<dbReference type="GO" id="GO:0006357">
    <property type="term" value="P:regulation of transcription by RNA polymerase II"/>
    <property type="evidence" value="ECO:0007669"/>
    <property type="project" value="TreeGrafter"/>
</dbReference>
<dbReference type="PROSITE" id="PS51805">
    <property type="entry name" value="EPHD"/>
    <property type="match status" value="2"/>
</dbReference>
<proteinExistence type="predicted"/>
<feature type="domain" description="PHD-type" evidence="7">
    <location>
        <begin position="338"/>
        <end position="459"/>
    </location>
</feature>
<evidence type="ECO:0000259" key="6">
    <source>
        <dbReference type="PROSITE" id="PS50016"/>
    </source>
</evidence>
<dbReference type="PROSITE" id="PS50016">
    <property type="entry name" value="ZF_PHD_2"/>
    <property type="match status" value="2"/>
</dbReference>
<keyword evidence="1" id="KW-0479">Metal-binding</keyword>
<feature type="domain" description="PHD-type" evidence="7">
    <location>
        <begin position="1102"/>
        <end position="1215"/>
    </location>
</feature>
<protein>
    <recommendedName>
        <fullName evidence="10">PHD-type domain-containing protein</fullName>
    </recommendedName>
</protein>
<evidence type="ECO:0000256" key="2">
    <source>
        <dbReference type="ARBA" id="ARBA00022771"/>
    </source>
</evidence>
<dbReference type="InterPro" id="IPR019787">
    <property type="entry name" value="Znf_PHD-finger"/>
</dbReference>
<dbReference type="Gene3D" id="3.30.40.10">
    <property type="entry name" value="Zinc/RING finger domain, C3HC4 (zinc finger)"/>
    <property type="match status" value="4"/>
</dbReference>
<keyword evidence="2 4" id="KW-0863">Zinc-finger</keyword>
<evidence type="ECO:0000256" key="3">
    <source>
        <dbReference type="ARBA" id="ARBA00022833"/>
    </source>
</evidence>
<dbReference type="PANTHER" id="PTHR13793:SF107">
    <property type="entry name" value="BROMODOMAIN-CONTAINING PROTEIN HOMOLOG"/>
    <property type="match status" value="1"/>
</dbReference>
<dbReference type="Pfam" id="PF13832">
    <property type="entry name" value="zf-HC5HC2H_2"/>
    <property type="match status" value="2"/>
</dbReference>
<dbReference type="SUPFAM" id="SSF57903">
    <property type="entry name" value="FYVE/PHD zinc finger"/>
    <property type="match status" value="2"/>
</dbReference>
<dbReference type="InterPro" id="IPR034732">
    <property type="entry name" value="EPHD"/>
</dbReference>
<dbReference type="GO" id="GO:0005634">
    <property type="term" value="C:nucleus"/>
    <property type="evidence" value="ECO:0007669"/>
    <property type="project" value="UniProtKB-ARBA"/>
</dbReference>
<feature type="domain" description="PHD-type" evidence="6">
    <location>
        <begin position="1034"/>
        <end position="1083"/>
    </location>
</feature>
<dbReference type="KEGG" id="lang:109338032"/>
<dbReference type="InterPro" id="IPR013083">
    <property type="entry name" value="Znf_RING/FYVE/PHD"/>
</dbReference>
<dbReference type="PANTHER" id="PTHR13793">
    <property type="entry name" value="PHD FINGER PROTEINS"/>
    <property type="match status" value="1"/>
</dbReference>
<dbReference type="OMA" id="TTCDVCC"/>
<dbReference type="Proteomes" id="UP000188354">
    <property type="component" value="Chromosome LG02"/>
</dbReference>
<dbReference type="InterPro" id="IPR002219">
    <property type="entry name" value="PKC_DAG/PE"/>
</dbReference>
<evidence type="ECO:0000256" key="5">
    <source>
        <dbReference type="SAM" id="MobiDB-lite"/>
    </source>
</evidence>
<evidence type="ECO:0000256" key="4">
    <source>
        <dbReference type="PROSITE-ProRule" id="PRU00146"/>
    </source>
</evidence>
<keyword evidence="3" id="KW-0862">Zinc</keyword>